<name>R7Z3D1_CONA1</name>
<evidence type="ECO:0000256" key="2">
    <source>
        <dbReference type="SAM" id="Phobius"/>
    </source>
</evidence>
<organism evidence="3 4">
    <name type="scientific">Coniosporium apollinis (strain CBS 100218)</name>
    <name type="common">Rock-inhabiting black yeast</name>
    <dbReference type="NCBI Taxonomy" id="1168221"/>
    <lineage>
        <taxon>Eukaryota</taxon>
        <taxon>Fungi</taxon>
        <taxon>Dikarya</taxon>
        <taxon>Ascomycota</taxon>
        <taxon>Pezizomycotina</taxon>
        <taxon>Dothideomycetes</taxon>
        <taxon>Dothideomycetes incertae sedis</taxon>
        <taxon>Coniosporium</taxon>
    </lineage>
</organism>
<dbReference type="GeneID" id="19904967"/>
<evidence type="ECO:0000313" key="3">
    <source>
        <dbReference type="EMBL" id="EON68446.1"/>
    </source>
</evidence>
<feature type="compositionally biased region" description="Polar residues" evidence="1">
    <location>
        <begin position="116"/>
        <end position="144"/>
    </location>
</feature>
<feature type="region of interest" description="Disordered" evidence="1">
    <location>
        <begin position="76"/>
        <end position="144"/>
    </location>
</feature>
<keyword evidence="2" id="KW-0472">Membrane</keyword>
<dbReference type="AlphaFoldDB" id="R7Z3D1"/>
<keyword evidence="2" id="KW-0812">Transmembrane</keyword>
<feature type="compositionally biased region" description="Low complexity" evidence="1">
    <location>
        <begin position="1"/>
        <end position="32"/>
    </location>
</feature>
<dbReference type="RefSeq" id="XP_007783763.1">
    <property type="nucleotide sequence ID" value="XM_007785573.1"/>
</dbReference>
<sequence length="213" mass="22598">MAANLTSTASSLTPAPTISSTPSSTAVPSTTSDPEGEAVLGTGAIIGIACGGSITLVGCVAVVAWYCLHKRKLREHAANGPNNPTTRFHPSQSPPRPPFEMAGNSTPLYAGHASAYSPTDSSTRFSPSGSQSEAGRYQNHSQAGMTQLHPEQGDAIEQWRWQAESRGEGFDRVAELPAKRATFLERELSTGSRADGRSYAEGDDWGYAVRMTR</sequence>
<dbReference type="HOGENOM" id="CLU_1294336_0_0_1"/>
<keyword evidence="4" id="KW-1185">Reference proteome</keyword>
<proteinExistence type="predicted"/>
<evidence type="ECO:0000313" key="4">
    <source>
        <dbReference type="Proteomes" id="UP000016924"/>
    </source>
</evidence>
<protein>
    <submittedName>
        <fullName evidence="3">Uncharacterized protein</fullName>
    </submittedName>
</protein>
<evidence type="ECO:0000256" key="1">
    <source>
        <dbReference type="SAM" id="MobiDB-lite"/>
    </source>
</evidence>
<accession>R7Z3D1</accession>
<dbReference type="EMBL" id="JH767597">
    <property type="protein sequence ID" value="EON68446.1"/>
    <property type="molecule type" value="Genomic_DNA"/>
</dbReference>
<gene>
    <name evidence="3" type="ORF">W97_07656</name>
</gene>
<feature type="region of interest" description="Disordered" evidence="1">
    <location>
        <begin position="1"/>
        <end position="35"/>
    </location>
</feature>
<feature type="compositionally biased region" description="Polar residues" evidence="1">
    <location>
        <begin position="80"/>
        <end position="91"/>
    </location>
</feature>
<reference evidence="4" key="1">
    <citation type="submission" date="2012-06" db="EMBL/GenBank/DDBJ databases">
        <title>The genome sequence of Coniosporium apollinis CBS 100218.</title>
        <authorList>
            <consortium name="The Broad Institute Genome Sequencing Platform"/>
            <person name="Cuomo C."/>
            <person name="Gorbushina A."/>
            <person name="Noack S."/>
            <person name="Walker B."/>
            <person name="Young S.K."/>
            <person name="Zeng Q."/>
            <person name="Gargeya S."/>
            <person name="Fitzgerald M."/>
            <person name="Haas B."/>
            <person name="Abouelleil A."/>
            <person name="Alvarado L."/>
            <person name="Arachchi H.M."/>
            <person name="Berlin A.M."/>
            <person name="Chapman S.B."/>
            <person name="Goldberg J."/>
            <person name="Griggs A."/>
            <person name="Gujja S."/>
            <person name="Hansen M."/>
            <person name="Howarth C."/>
            <person name="Imamovic A."/>
            <person name="Larimer J."/>
            <person name="McCowan C."/>
            <person name="Montmayeur A."/>
            <person name="Murphy C."/>
            <person name="Neiman D."/>
            <person name="Pearson M."/>
            <person name="Priest M."/>
            <person name="Roberts A."/>
            <person name="Saif S."/>
            <person name="Shea T."/>
            <person name="Sisk P."/>
            <person name="Sykes S."/>
            <person name="Wortman J."/>
            <person name="Nusbaum C."/>
            <person name="Birren B."/>
        </authorList>
    </citation>
    <scope>NUCLEOTIDE SEQUENCE [LARGE SCALE GENOMIC DNA]</scope>
    <source>
        <strain evidence="4">CBS 100218</strain>
    </source>
</reference>
<feature type="transmembrane region" description="Helical" evidence="2">
    <location>
        <begin position="44"/>
        <end position="68"/>
    </location>
</feature>
<dbReference type="Proteomes" id="UP000016924">
    <property type="component" value="Unassembled WGS sequence"/>
</dbReference>
<keyword evidence="2" id="KW-1133">Transmembrane helix</keyword>